<keyword evidence="2" id="KW-1185">Reference proteome</keyword>
<dbReference type="Gene3D" id="2.60.120.920">
    <property type="match status" value="1"/>
</dbReference>
<protein>
    <recommendedName>
        <fullName evidence="3">B30.2/SPRY domain-containing protein</fullName>
    </recommendedName>
</protein>
<dbReference type="Proteomes" id="UP000008983">
    <property type="component" value="Unassembled WGS sequence"/>
</dbReference>
<dbReference type="AlphaFoldDB" id="G0QNP1"/>
<dbReference type="InterPro" id="IPR043136">
    <property type="entry name" value="B30.2/SPRY_sf"/>
</dbReference>
<sequence length="183" mass="20679">MNNNEEEANNQDQLRNKIKIFSPTIAQQTANESSGQRFAIVQPNFDLSYKQKWGFKINKLVGWIGVGICHVNVLAGFQYNFKYTDVGHGSYLVSGNGYTWSHYKSENNSASKSFSFATGDIIYGEFDPINKVVKFVKNKTLENYTLEIDLKLGDEIAPCVNLCSINDEVEIIQNSSELDLIQF</sequence>
<evidence type="ECO:0008006" key="3">
    <source>
        <dbReference type="Google" id="ProtNLM"/>
    </source>
</evidence>
<dbReference type="eggNOG" id="ENOG502R25T">
    <property type="taxonomic scope" value="Eukaryota"/>
</dbReference>
<name>G0QNP1_ICHMU</name>
<dbReference type="OrthoDB" id="312779at2759"/>
<gene>
    <name evidence="1" type="ORF">IMG5_060530</name>
</gene>
<dbReference type="EMBL" id="GL983505">
    <property type="protein sequence ID" value="EGR33160.1"/>
    <property type="molecule type" value="Genomic_DNA"/>
</dbReference>
<dbReference type="GeneID" id="14909339"/>
<reference evidence="1 2" key="1">
    <citation type="submission" date="2011-07" db="EMBL/GenBank/DDBJ databases">
        <authorList>
            <person name="Coyne R."/>
            <person name="Brami D."/>
            <person name="Johnson J."/>
            <person name="Hostetler J."/>
            <person name="Hannick L."/>
            <person name="Clark T."/>
            <person name="Cassidy-Hanley D."/>
            <person name="Inman J."/>
        </authorList>
    </citation>
    <scope>NUCLEOTIDE SEQUENCE [LARGE SCALE GENOMIC DNA]</scope>
    <source>
        <strain evidence="1 2">G5</strain>
    </source>
</reference>
<dbReference type="RefSeq" id="XP_004037146.1">
    <property type="nucleotide sequence ID" value="XM_004037098.1"/>
</dbReference>
<organism evidence="1 2">
    <name type="scientific">Ichthyophthirius multifiliis</name>
    <name type="common">White spot disease agent</name>
    <name type="synonym">Ich</name>
    <dbReference type="NCBI Taxonomy" id="5932"/>
    <lineage>
        <taxon>Eukaryota</taxon>
        <taxon>Sar</taxon>
        <taxon>Alveolata</taxon>
        <taxon>Ciliophora</taxon>
        <taxon>Intramacronucleata</taxon>
        <taxon>Oligohymenophorea</taxon>
        <taxon>Hymenostomatida</taxon>
        <taxon>Ophryoglenina</taxon>
        <taxon>Ichthyophthirius</taxon>
    </lineage>
</organism>
<evidence type="ECO:0000313" key="1">
    <source>
        <dbReference type="EMBL" id="EGR33160.1"/>
    </source>
</evidence>
<accession>G0QNP1</accession>
<dbReference type="OMA" id="FMINKHI"/>
<dbReference type="InParanoid" id="G0QNP1"/>
<proteinExistence type="predicted"/>
<evidence type="ECO:0000313" key="2">
    <source>
        <dbReference type="Proteomes" id="UP000008983"/>
    </source>
</evidence>